<gene>
    <name evidence="2" type="ORF">Naga_101301g1</name>
</gene>
<sequence length="198" mass="21307">MRLALILIALAGRAKIQLLSMWYLRRFLLRQPRSHALCPTSPSSSHAPSSSLPSSPLQCRALSSTGGAGFYNFPPSAHYDLIVIGSGPAAQKCAIDSVKRGRRVAMIDKNSQMGGVCVHTGKKSPCPPWGIFDVGTEDLGRVLRRPVGVGRAGRGQRGTTAPRMHSTTHSSSPRLRTQPCPRDQAPSRARRSGRPSCT</sequence>
<evidence type="ECO:0000256" key="1">
    <source>
        <dbReference type="SAM" id="MobiDB-lite"/>
    </source>
</evidence>
<dbReference type="EMBL" id="AZIL01001827">
    <property type="protein sequence ID" value="EWM23108.1"/>
    <property type="molecule type" value="Genomic_DNA"/>
</dbReference>
<feature type="compositionally biased region" description="Basic residues" evidence="1">
    <location>
        <begin position="188"/>
        <end position="198"/>
    </location>
</feature>
<keyword evidence="3" id="KW-1185">Reference proteome</keyword>
<dbReference type="InterPro" id="IPR036188">
    <property type="entry name" value="FAD/NAD-bd_sf"/>
</dbReference>
<dbReference type="OrthoDB" id="361797at2759"/>
<reference evidence="2 3" key="1">
    <citation type="journal article" date="2014" name="Mol. Plant">
        <title>Chromosome Scale Genome Assembly and Transcriptome Profiling of Nannochloropsis gaditana in Nitrogen Depletion.</title>
        <authorList>
            <person name="Corteggiani Carpinelli E."/>
            <person name="Telatin A."/>
            <person name="Vitulo N."/>
            <person name="Forcato C."/>
            <person name="D'Angelo M."/>
            <person name="Schiavon R."/>
            <person name="Vezzi A."/>
            <person name="Giacometti G.M."/>
            <person name="Morosinotto T."/>
            <person name="Valle G."/>
        </authorList>
    </citation>
    <scope>NUCLEOTIDE SEQUENCE [LARGE SCALE GENOMIC DNA]</scope>
    <source>
        <strain evidence="2 3">B-31</strain>
    </source>
</reference>
<dbReference type="Pfam" id="PF12831">
    <property type="entry name" value="FAD_oxidored"/>
    <property type="match status" value="1"/>
</dbReference>
<dbReference type="AlphaFoldDB" id="W7THY9"/>
<name>W7THY9_9STRA</name>
<evidence type="ECO:0000313" key="2">
    <source>
        <dbReference type="EMBL" id="EWM23108.1"/>
    </source>
</evidence>
<accession>W7THY9</accession>
<dbReference type="SUPFAM" id="SSF51905">
    <property type="entry name" value="FAD/NAD(P)-binding domain"/>
    <property type="match status" value="1"/>
</dbReference>
<dbReference type="Gene3D" id="3.50.50.60">
    <property type="entry name" value="FAD/NAD(P)-binding domain"/>
    <property type="match status" value="1"/>
</dbReference>
<comment type="caution">
    <text evidence="2">The sequence shown here is derived from an EMBL/GenBank/DDBJ whole genome shotgun (WGS) entry which is preliminary data.</text>
</comment>
<feature type="region of interest" description="Disordered" evidence="1">
    <location>
        <begin position="145"/>
        <end position="198"/>
    </location>
</feature>
<proteinExistence type="predicted"/>
<feature type="compositionally biased region" description="Polar residues" evidence="1">
    <location>
        <begin position="165"/>
        <end position="175"/>
    </location>
</feature>
<evidence type="ECO:0000313" key="3">
    <source>
        <dbReference type="Proteomes" id="UP000019335"/>
    </source>
</evidence>
<protein>
    <submittedName>
        <fullName evidence="2">Soluble pyridine nucleotide transhydrogenase</fullName>
    </submittedName>
</protein>
<dbReference type="Proteomes" id="UP000019335">
    <property type="component" value="Chromosome 18"/>
</dbReference>
<organism evidence="2 3">
    <name type="scientific">Nannochloropsis gaditana</name>
    <dbReference type="NCBI Taxonomy" id="72520"/>
    <lineage>
        <taxon>Eukaryota</taxon>
        <taxon>Sar</taxon>
        <taxon>Stramenopiles</taxon>
        <taxon>Ochrophyta</taxon>
        <taxon>Eustigmatophyceae</taxon>
        <taxon>Eustigmatales</taxon>
        <taxon>Monodopsidaceae</taxon>
        <taxon>Nannochloropsis</taxon>
    </lineage>
</organism>